<evidence type="ECO:0000256" key="6">
    <source>
        <dbReference type="ARBA" id="ARBA00022989"/>
    </source>
</evidence>
<dbReference type="InterPro" id="IPR043604">
    <property type="entry name" value="DUF883_N"/>
</dbReference>
<evidence type="ECO:0000256" key="2">
    <source>
        <dbReference type="ARBA" id="ARBA00010423"/>
    </source>
</evidence>
<dbReference type="InterPro" id="IPR043605">
    <property type="entry name" value="DUF883_C"/>
</dbReference>
<comment type="caution">
    <text evidence="11">The sequence shown here is derived from an EMBL/GenBank/DDBJ whole genome shotgun (WGS) entry which is preliminary data.</text>
</comment>
<reference evidence="11 12" key="1">
    <citation type="submission" date="2018-08" db="EMBL/GenBank/DDBJ databases">
        <title>Recombination of ecologically and evolutionarily significant loci maintains genetic cohesion in the Pseudomonas syringae species complex.</title>
        <authorList>
            <person name="Dillon M."/>
            <person name="Thakur S."/>
            <person name="Almeida R.N.D."/>
            <person name="Weir B.S."/>
            <person name="Guttman D.S."/>
        </authorList>
    </citation>
    <scope>NUCLEOTIDE SEQUENCE [LARGE SCALE GENOMIC DNA]</scope>
    <source>
        <strain evidence="11 12">ICMP 19473</strain>
    </source>
</reference>
<evidence type="ECO:0000256" key="8">
    <source>
        <dbReference type="SAM" id="Phobius"/>
    </source>
</evidence>
<dbReference type="EMBL" id="RBTP01000069">
    <property type="protein sequence ID" value="RMT77511.1"/>
    <property type="molecule type" value="Genomic_DNA"/>
</dbReference>
<name>A0A3M5NZ09_PSEVI</name>
<evidence type="ECO:0000256" key="7">
    <source>
        <dbReference type="ARBA" id="ARBA00023136"/>
    </source>
</evidence>
<dbReference type="AlphaFoldDB" id="A0A3M5NZ09"/>
<evidence type="ECO:0000313" key="11">
    <source>
        <dbReference type="EMBL" id="RMT77511.1"/>
    </source>
</evidence>
<evidence type="ECO:0000256" key="5">
    <source>
        <dbReference type="ARBA" id="ARBA00022692"/>
    </source>
</evidence>
<keyword evidence="7 8" id="KW-0472">Membrane</keyword>
<dbReference type="Pfam" id="PF05957">
    <property type="entry name" value="DUF883"/>
    <property type="match status" value="1"/>
</dbReference>
<keyword evidence="3" id="KW-1003">Cell membrane</keyword>
<feature type="domain" description="DUF883" evidence="9">
    <location>
        <begin position="60"/>
        <end position="112"/>
    </location>
</feature>
<dbReference type="PANTHER" id="PTHR35893">
    <property type="entry name" value="INNER MEMBRANE PROTEIN-RELATED"/>
    <property type="match status" value="1"/>
</dbReference>
<evidence type="ECO:0000259" key="9">
    <source>
        <dbReference type="Pfam" id="PF05957"/>
    </source>
</evidence>
<keyword evidence="4" id="KW-0997">Cell inner membrane</keyword>
<dbReference type="InterPro" id="IPR010279">
    <property type="entry name" value="YqjD/ElaB"/>
</dbReference>
<dbReference type="PANTHER" id="PTHR35893:SF3">
    <property type="entry name" value="INNER MEMBRANE PROTEIN"/>
    <property type="match status" value="1"/>
</dbReference>
<dbReference type="Pfam" id="PF19029">
    <property type="entry name" value="DUF883_C"/>
    <property type="match status" value="1"/>
</dbReference>
<feature type="transmembrane region" description="Helical" evidence="8">
    <location>
        <begin position="133"/>
        <end position="152"/>
    </location>
</feature>
<feature type="domain" description="DUF883" evidence="10">
    <location>
        <begin position="124"/>
        <end position="154"/>
    </location>
</feature>
<proteinExistence type="inferred from homology"/>
<protein>
    <submittedName>
        <fullName evidence="11">CbsD/ElaB super protein</fullName>
    </submittedName>
</protein>
<sequence length="156" mass="17013">MNASLKPTLLTSVRKKRVKVQTLQNGIALSKKPAVGINTPTHHCRRNTMASNSLRKASLQSMEAEIESLLKSLEGLKADATDESRKTLKNLKANAESALSHSRSLLSDVYEDVKEKTRENALATRDYAQEHPWTTAGVAVGAIGLLAAYLLCKRGN</sequence>
<evidence type="ECO:0000259" key="10">
    <source>
        <dbReference type="Pfam" id="PF19029"/>
    </source>
</evidence>
<evidence type="ECO:0000313" key="12">
    <source>
        <dbReference type="Proteomes" id="UP000273854"/>
    </source>
</evidence>
<comment type="subcellular location">
    <subcellularLocation>
        <location evidence="1">Cell inner membrane</location>
        <topology evidence="1">Single-pass membrane protein</topology>
    </subcellularLocation>
</comment>
<evidence type="ECO:0000256" key="4">
    <source>
        <dbReference type="ARBA" id="ARBA00022519"/>
    </source>
</evidence>
<keyword evidence="6 8" id="KW-1133">Transmembrane helix</keyword>
<evidence type="ECO:0000256" key="1">
    <source>
        <dbReference type="ARBA" id="ARBA00004377"/>
    </source>
</evidence>
<dbReference type="Proteomes" id="UP000273854">
    <property type="component" value="Unassembled WGS sequence"/>
</dbReference>
<gene>
    <name evidence="11" type="ORF">ALP40_04533</name>
</gene>
<organism evidence="11 12">
    <name type="scientific">Pseudomonas viridiflava</name>
    <name type="common">Phytomonas viridiflava</name>
    <dbReference type="NCBI Taxonomy" id="33069"/>
    <lineage>
        <taxon>Bacteria</taxon>
        <taxon>Pseudomonadati</taxon>
        <taxon>Pseudomonadota</taxon>
        <taxon>Gammaproteobacteria</taxon>
        <taxon>Pseudomonadales</taxon>
        <taxon>Pseudomonadaceae</taxon>
        <taxon>Pseudomonas</taxon>
    </lineage>
</organism>
<comment type="similarity">
    <text evidence="2">Belongs to the ElaB/YgaM/YqjD family.</text>
</comment>
<accession>A0A3M5NZ09</accession>
<evidence type="ECO:0000256" key="3">
    <source>
        <dbReference type="ARBA" id="ARBA00022475"/>
    </source>
</evidence>
<dbReference type="GO" id="GO:0005886">
    <property type="term" value="C:plasma membrane"/>
    <property type="evidence" value="ECO:0007669"/>
    <property type="project" value="UniProtKB-SubCell"/>
</dbReference>
<keyword evidence="5 8" id="KW-0812">Transmembrane</keyword>
<dbReference type="GO" id="GO:0043022">
    <property type="term" value="F:ribosome binding"/>
    <property type="evidence" value="ECO:0007669"/>
    <property type="project" value="InterPro"/>
</dbReference>